<gene>
    <name evidence="1" type="ORF">HPB47_016461</name>
</gene>
<comment type="caution">
    <text evidence="1">The sequence shown here is derived from an EMBL/GenBank/DDBJ whole genome shotgun (WGS) entry which is preliminary data.</text>
</comment>
<dbReference type="EMBL" id="JABSTQ010000517">
    <property type="protein sequence ID" value="KAG0445339.1"/>
    <property type="molecule type" value="Genomic_DNA"/>
</dbReference>
<protein>
    <submittedName>
        <fullName evidence="1">Uncharacterized protein</fullName>
    </submittedName>
</protein>
<evidence type="ECO:0000313" key="1">
    <source>
        <dbReference type="EMBL" id="KAG0445339.1"/>
    </source>
</evidence>
<organism evidence="1 2">
    <name type="scientific">Ixodes persulcatus</name>
    <name type="common">Taiga tick</name>
    <dbReference type="NCBI Taxonomy" id="34615"/>
    <lineage>
        <taxon>Eukaryota</taxon>
        <taxon>Metazoa</taxon>
        <taxon>Ecdysozoa</taxon>
        <taxon>Arthropoda</taxon>
        <taxon>Chelicerata</taxon>
        <taxon>Arachnida</taxon>
        <taxon>Acari</taxon>
        <taxon>Parasitiformes</taxon>
        <taxon>Ixodida</taxon>
        <taxon>Ixodoidea</taxon>
        <taxon>Ixodidae</taxon>
        <taxon>Ixodinae</taxon>
        <taxon>Ixodes</taxon>
    </lineage>
</organism>
<dbReference type="Proteomes" id="UP000805193">
    <property type="component" value="Unassembled WGS sequence"/>
</dbReference>
<sequence>MTAPQAQRGYDPEAMAWTTVSVNPVEEPPPGESLRHENLSKLGERRSRRRVKMASSATVPESASSTQHNGVQRAEKSQGGSAPKPKPK</sequence>
<proteinExistence type="predicted"/>
<evidence type="ECO:0000313" key="2">
    <source>
        <dbReference type="Proteomes" id="UP000805193"/>
    </source>
</evidence>
<keyword evidence="2" id="KW-1185">Reference proteome</keyword>
<name>A0AC60R0J0_IXOPE</name>
<accession>A0AC60R0J0</accession>
<reference evidence="1 2" key="1">
    <citation type="journal article" date="2020" name="Cell">
        <title>Large-Scale Comparative Analyses of Tick Genomes Elucidate Their Genetic Diversity and Vector Capacities.</title>
        <authorList>
            <consortium name="Tick Genome and Microbiome Consortium (TIGMIC)"/>
            <person name="Jia N."/>
            <person name="Wang J."/>
            <person name="Shi W."/>
            <person name="Du L."/>
            <person name="Sun Y."/>
            <person name="Zhan W."/>
            <person name="Jiang J.F."/>
            <person name="Wang Q."/>
            <person name="Zhang B."/>
            <person name="Ji P."/>
            <person name="Bell-Sakyi L."/>
            <person name="Cui X.M."/>
            <person name="Yuan T.T."/>
            <person name="Jiang B.G."/>
            <person name="Yang W.F."/>
            <person name="Lam T.T."/>
            <person name="Chang Q.C."/>
            <person name="Ding S.J."/>
            <person name="Wang X.J."/>
            <person name="Zhu J.G."/>
            <person name="Ruan X.D."/>
            <person name="Zhao L."/>
            <person name="Wei J.T."/>
            <person name="Ye R.Z."/>
            <person name="Que T.C."/>
            <person name="Du C.H."/>
            <person name="Zhou Y.H."/>
            <person name="Cheng J.X."/>
            <person name="Dai P.F."/>
            <person name="Guo W.B."/>
            <person name="Han X.H."/>
            <person name="Huang E.J."/>
            <person name="Li L.F."/>
            <person name="Wei W."/>
            <person name="Gao Y.C."/>
            <person name="Liu J.Z."/>
            <person name="Shao H.Z."/>
            <person name="Wang X."/>
            <person name="Wang C.C."/>
            <person name="Yang T.C."/>
            <person name="Huo Q.B."/>
            <person name="Li W."/>
            <person name="Chen H.Y."/>
            <person name="Chen S.E."/>
            <person name="Zhou L.G."/>
            <person name="Ni X.B."/>
            <person name="Tian J.H."/>
            <person name="Sheng Y."/>
            <person name="Liu T."/>
            <person name="Pan Y.S."/>
            <person name="Xia L.Y."/>
            <person name="Li J."/>
            <person name="Zhao F."/>
            <person name="Cao W.C."/>
        </authorList>
    </citation>
    <scope>NUCLEOTIDE SEQUENCE [LARGE SCALE GENOMIC DNA]</scope>
    <source>
        <strain evidence="1">Iper-2018</strain>
    </source>
</reference>